<name>A0A8K0VXQ8_9PLEO</name>
<dbReference type="OrthoDB" id="3658421at2759"/>
<protein>
    <submittedName>
        <fullName evidence="1">Uncharacterized protein</fullName>
    </submittedName>
</protein>
<evidence type="ECO:0000313" key="2">
    <source>
        <dbReference type="Proteomes" id="UP000813461"/>
    </source>
</evidence>
<organism evidence="1 2">
    <name type="scientific">Paraphoma chrysanthemicola</name>
    <dbReference type="NCBI Taxonomy" id="798071"/>
    <lineage>
        <taxon>Eukaryota</taxon>
        <taxon>Fungi</taxon>
        <taxon>Dikarya</taxon>
        <taxon>Ascomycota</taxon>
        <taxon>Pezizomycotina</taxon>
        <taxon>Dothideomycetes</taxon>
        <taxon>Pleosporomycetidae</taxon>
        <taxon>Pleosporales</taxon>
        <taxon>Pleosporineae</taxon>
        <taxon>Phaeosphaeriaceae</taxon>
        <taxon>Paraphoma</taxon>
    </lineage>
</organism>
<gene>
    <name evidence="1" type="ORF">FB567DRAFT_82101</name>
</gene>
<dbReference type="EMBL" id="JAGMVJ010000012">
    <property type="protein sequence ID" value="KAH7084426.1"/>
    <property type="molecule type" value="Genomic_DNA"/>
</dbReference>
<keyword evidence="2" id="KW-1185">Reference proteome</keyword>
<comment type="caution">
    <text evidence="1">The sequence shown here is derived from an EMBL/GenBank/DDBJ whole genome shotgun (WGS) entry which is preliminary data.</text>
</comment>
<dbReference type="AlphaFoldDB" id="A0A8K0VXQ8"/>
<sequence>MAQTLQPLPQSGLSLYPGYLATKPENFHVKGRKAFSDKASHLISNASPSGEALTPFLEIVQDKKGTIIFKTLRGEEVMRIVKEVVIWSGKTTYRGSKADGVEMWNLRLKTTLRRTEYNVKFIDTSLSATQIQVQNKVSDAEKGILINGQPGATMSRQGKWEHLHRVDLVNVAPGMDILLALGVNWIRADKQNEDKNLIVAAVTSL</sequence>
<reference evidence="1" key="1">
    <citation type="journal article" date="2021" name="Nat. Commun.">
        <title>Genetic determinants of endophytism in the Arabidopsis root mycobiome.</title>
        <authorList>
            <person name="Mesny F."/>
            <person name="Miyauchi S."/>
            <person name="Thiergart T."/>
            <person name="Pickel B."/>
            <person name="Atanasova L."/>
            <person name="Karlsson M."/>
            <person name="Huettel B."/>
            <person name="Barry K.W."/>
            <person name="Haridas S."/>
            <person name="Chen C."/>
            <person name="Bauer D."/>
            <person name="Andreopoulos W."/>
            <person name="Pangilinan J."/>
            <person name="LaButti K."/>
            <person name="Riley R."/>
            <person name="Lipzen A."/>
            <person name="Clum A."/>
            <person name="Drula E."/>
            <person name="Henrissat B."/>
            <person name="Kohler A."/>
            <person name="Grigoriev I.V."/>
            <person name="Martin F.M."/>
            <person name="Hacquard S."/>
        </authorList>
    </citation>
    <scope>NUCLEOTIDE SEQUENCE</scope>
    <source>
        <strain evidence="1">MPI-SDFR-AT-0120</strain>
    </source>
</reference>
<proteinExistence type="predicted"/>
<accession>A0A8K0VXQ8</accession>
<dbReference type="Proteomes" id="UP000813461">
    <property type="component" value="Unassembled WGS sequence"/>
</dbReference>
<evidence type="ECO:0000313" key="1">
    <source>
        <dbReference type="EMBL" id="KAH7084426.1"/>
    </source>
</evidence>